<evidence type="ECO:0000313" key="4">
    <source>
        <dbReference type="Proteomes" id="UP000555448"/>
    </source>
</evidence>
<dbReference type="RefSeq" id="WP_184244555.1">
    <property type="nucleotide sequence ID" value="NZ_JACHLR010000007.1"/>
</dbReference>
<evidence type="ECO:0000313" key="3">
    <source>
        <dbReference type="EMBL" id="MBB4858676.1"/>
    </source>
</evidence>
<dbReference type="Pfam" id="PF01494">
    <property type="entry name" value="FAD_binding_3"/>
    <property type="match status" value="1"/>
</dbReference>
<dbReference type="GO" id="GO:0071949">
    <property type="term" value="F:FAD binding"/>
    <property type="evidence" value="ECO:0007669"/>
    <property type="project" value="InterPro"/>
</dbReference>
<dbReference type="EC" id="1.14.13.127" evidence="3"/>
<dbReference type="InterPro" id="IPR002938">
    <property type="entry name" value="FAD-bd"/>
</dbReference>
<protein>
    <submittedName>
        <fullName evidence="3">3-(3-hydroxy-phenyl)propionate hydroxylase</fullName>
        <ecNumber evidence="3">1.14.13.127</ecNumber>
    </submittedName>
</protein>
<sequence>MKSYDVAIVGMGPVGATLACLLARRGLQVLVVDRELAIYDKPRAIVLDHEALRVLQHCGVEESFFQSVFPHTGTDFVGIDGQLIKLFDPKAPPFELGWPPNVMFIQPELEEALARAMDRCATIERHRGISVTGADDQGDKVILTLSEIDGAERQVEAAWVVGADGANSFIRESAGLPLHDMDFAEWWIVVDAWLTGDTPLPRKTTQYCQPKRPATFVVGPRGLLRWEIKLLPGEDPQEMRSDDRINELLSGFVDPAAVSLWRSAVYRFRAAVADRWREGRLLIAGDAAHTMPPFLAQGLCAGIRDAASLAWRLDQVLRHDANDALLDSYEIERKPHVAEIIGHAKAFGLIIGELDPQRAAERDRVLEEQLRSGTVPTERQAFVPMLREGVIAAGDPLAGTLFVQPKVLTGTPAREQLLDDLVGPDFLIVSDDAAMLDLPPSLLQRWEAIGGQRLFVGTGPAAEGVTRLNDTEGLIARWLARSNIKAAIVRPDRYVYGGASDPSALRQSVMDLTAQLTGSETYAAA</sequence>
<keyword evidence="4" id="KW-1185">Reference proteome</keyword>
<evidence type="ECO:0000259" key="2">
    <source>
        <dbReference type="Pfam" id="PF01494"/>
    </source>
</evidence>
<dbReference type="AlphaFoldDB" id="A0A7W7KA05"/>
<feature type="domain" description="FAD-binding" evidence="2">
    <location>
        <begin position="4"/>
        <end position="341"/>
    </location>
</feature>
<name>A0A7W7KA05_9SPHN</name>
<gene>
    <name evidence="3" type="ORF">HNO88_002002</name>
</gene>
<accession>A0A7W7KA05</accession>
<dbReference type="InterPro" id="IPR050631">
    <property type="entry name" value="PheA/TfdB_FAD_monoxygenase"/>
</dbReference>
<evidence type="ECO:0000256" key="1">
    <source>
        <dbReference type="ARBA" id="ARBA00023002"/>
    </source>
</evidence>
<dbReference type="NCBIfam" id="NF004829">
    <property type="entry name" value="PRK06183.1-3"/>
    <property type="match status" value="1"/>
</dbReference>
<reference evidence="3 4" key="1">
    <citation type="submission" date="2020-08" db="EMBL/GenBank/DDBJ databases">
        <title>Functional genomics of gut bacteria from endangered species of beetles.</title>
        <authorList>
            <person name="Carlos-Shanley C."/>
        </authorList>
    </citation>
    <scope>NUCLEOTIDE SEQUENCE [LARGE SCALE GENOMIC DNA]</scope>
    <source>
        <strain evidence="3 4">S00245</strain>
    </source>
</reference>
<dbReference type="PANTHER" id="PTHR43476:SF3">
    <property type="entry name" value="FAD-BINDING MONOOXYGENASE"/>
    <property type="match status" value="1"/>
</dbReference>
<dbReference type="EMBL" id="JACHLR010000007">
    <property type="protein sequence ID" value="MBB4858676.1"/>
    <property type="molecule type" value="Genomic_DNA"/>
</dbReference>
<dbReference type="Gene3D" id="3.50.50.60">
    <property type="entry name" value="FAD/NAD(P)-binding domain"/>
    <property type="match status" value="1"/>
</dbReference>
<dbReference type="SUPFAM" id="SSF51905">
    <property type="entry name" value="FAD/NAD(P)-binding domain"/>
    <property type="match status" value="1"/>
</dbReference>
<comment type="caution">
    <text evidence="3">The sequence shown here is derived from an EMBL/GenBank/DDBJ whole genome shotgun (WGS) entry which is preliminary data.</text>
</comment>
<dbReference type="Proteomes" id="UP000555448">
    <property type="component" value="Unassembled WGS sequence"/>
</dbReference>
<organism evidence="3 4">
    <name type="scientific">Novosphingobium chloroacetimidivorans</name>
    <dbReference type="NCBI Taxonomy" id="1428314"/>
    <lineage>
        <taxon>Bacteria</taxon>
        <taxon>Pseudomonadati</taxon>
        <taxon>Pseudomonadota</taxon>
        <taxon>Alphaproteobacteria</taxon>
        <taxon>Sphingomonadales</taxon>
        <taxon>Sphingomonadaceae</taxon>
        <taxon>Novosphingobium</taxon>
    </lineage>
</organism>
<dbReference type="Gene3D" id="3.30.70.2450">
    <property type="match status" value="1"/>
</dbReference>
<dbReference type="PANTHER" id="PTHR43476">
    <property type="entry name" value="3-(3-HYDROXY-PHENYL)PROPIONATE/3-HYDROXYCINNAMIC ACID HYDROXYLASE"/>
    <property type="match status" value="1"/>
</dbReference>
<dbReference type="GO" id="GO:0019622">
    <property type="term" value="P:3-(3-hydroxy)phenylpropionate catabolic process"/>
    <property type="evidence" value="ECO:0007669"/>
    <property type="project" value="TreeGrafter"/>
</dbReference>
<proteinExistence type="predicted"/>
<dbReference type="InterPro" id="IPR036188">
    <property type="entry name" value="FAD/NAD-bd_sf"/>
</dbReference>
<dbReference type="GO" id="GO:0008688">
    <property type="term" value="F:3-(3-hydroxyphenyl)propionate hydroxylase activity"/>
    <property type="evidence" value="ECO:0007669"/>
    <property type="project" value="UniProtKB-EC"/>
</dbReference>
<dbReference type="PROSITE" id="PS51257">
    <property type="entry name" value="PROKAR_LIPOPROTEIN"/>
    <property type="match status" value="1"/>
</dbReference>
<keyword evidence="1 3" id="KW-0560">Oxidoreductase</keyword>
<dbReference type="PRINTS" id="PR00420">
    <property type="entry name" value="RNGMNOXGNASE"/>
</dbReference>